<keyword evidence="1" id="KW-1133">Transmembrane helix</keyword>
<dbReference type="Proteomes" id="UP001243403">
    <property type="component" value="Unassembled WGS sequence"/>
</dbReference>
<evidence type="ECO:0000313" key="2">
    <source>
        <dbReference type="EMBL" id="MDI5893656.1"/>
    </source>
</evidence>
<dbReference type="RefSeq" id="WP_199716384.1">
    <property type="nucleotide sequence ID" value="NZ_JASCRZ010000001.1"/>
</dbReference>
<feature type="transmembrane region" description="Helical" evidence="1">
    <location>
        <begin position="12"/>
        <end position="32"/>
    </location>
</feature>
<feature type="transmembrane region" description="Helical" evidence="1">
    <location>
        <begin position="38"/>
        <end position="54"/>
    </location>
</feature>
<keyword evidence="3" id="KW-1185">Reference proteome</keyword>
<dbReference type="EMBL" id="JASCRZ010000001">
    <property type="protein sequence ID" value="MDI5893656.1"/>
    <property type="molecule type" value="Genomic_DNA"/>
</dbReference>
<organism evidence="2 3">
    <name type="scientific">Flavobacterium algoritolerans</name>
    <dbReference type="NCBI Taxonomy" id="3041254"/>
    <lineage>
        <taxon>Bacteria</taxon>
        <taxon>Pseudomonadati</taxon>
        <taxon>Bacteroidota</taxon>
        <taxon>Flavobacteriia</taxon>
        <taxon>Flavobacteriales</taxon>
        <taxon>Flavobacteriaceae</taxon>
        <taxon>Flavobacterium</taxon>
    </lineage>
</organism>
<proteinExistence type="predicted"/>
<evidence type="ECO:0000313" key="3">
    <source>
        <dbReference type="Proteomes" id="UP001243403"/>
    </source>
</evidence>
<protein>
    <submittedName>
        <fullName evidence="2">Uncharacterized protein</fullName>
    </submittedName>
</protein>
<gene>
    <name evidence="2" type="ORF">QLS65_02040</name>
</gene>
<name>A0ABT6V5Z9_9FLAO</name>
<reference evidence="2 3" key="1">
    <citation type="submission" date="2023-04" db="EMBL/GenBank/DDBJ databases">
        <title>Two novel species of Flavobacterium.</title>
        <authorList>
            <person name="Liu Q."/>
            <person name="Xin Y.-H."/>
        </authorList>
    </citation>
    <scope>NUCLEOTIDE SEQUENCE [LARGE SCALE GENOMIC DNA]</scope>
    <source>
        <strain evidence="2 3">LB1P51</strain>
    </source>
</reference>
<accession>A0ABT6V5Z9</accession>
<comment type="caution">
    <text evidence="2">The sequence shown here is derived from an EMBL/GenBank/DDBJ whole genome shotgun (WGS) entry which is preliminary data.</text>
</comment>
<keyword evidence="1" id="KW-0472">Membrane</keyword>
<evidence type="ECO:0000256" key="1">
    <source>
        <dbReference type="SAM" id="Phobius"/>
    </source>
</evidence>
<keyword evidence="1" id="KW-0812">Transmembrane</keyword>
<sequence length="57" mass="6136">MNNPSAPKKITWIIGLICGILGIIGHFIDVQVLTEHNYTLLLVGFFVLAVGTTVKGV</sequence>